<evidence type="ECO:0000259" key="1">
    <source>
        <dbReference type="PROSITE" id="PS51186"/>
    </source>
</evidence>
<dbReference type="InterPro" id="IPR000182">
    <property type="entry name" value="GNAT_dom"/>
</dbReference>
<accession>A0A3N6PCR8</accession>
<evidence type="ECO:0000313" key="2">
    <source>
        <dbReference type="EMBL" id="RQG94645.1"/>
    </source>
</evidence>
<comment type="caution">
    <text evidence="2">The sequence shown here is derived from an EMBL/GenBank/DDBJ whole genome shotgun (WGS) entry which is preliminary data.</text>
</comment>
<protein>
    <submittedName>
        <fullName evidence="2">N-acetyltransferase family protein</fullName>
    </submittedName>
</protein>
<dbReference type="RefSeq" id="WP_124195716.1">
    <property type="nucleotide sequence ID" value="NZ_REGA01000008.1"/>
</dbReference>
<sequence length="202" mass="22682">MDSTGRIRIARATDAAAVREIYAPYCESTPITFEETAPSEAELADRIESTLETYPWLVCERDGAVVGYAYASRLRSRRAYQWVVELSVYVADDARESGVGTGLYESLFAILEHQGVRDAYAVTTVPNPGTVRFHERLGFERLVEFPAIGHTDGDWRDVAWWRRPITEKTADPDPIAPVSKLRTKPGWKSILRTGESALEPFD</sequence>
<organism evidence="2 3">
    <name type="scientific">Natrarchaeobius chitinivorans</name>
    <dbReference type="NCBI Taxonomy" id="1679083"/>
    <lineage>
        <taxon>Archaea</taxon>
        <taxon>Methanobacteriati</taxon>
        <taxon>Methanobacteriota</taxon>
        <taxon>Stenosarchaea group</taxon>
        <taxon>Halobacteria</taxon>
        <taxon>Halobacteriales</taxon>
        <taxon>Natrialbaceae</taxon>
        <taxon>Natrarchaeobius</taxon>
    </lineage>
</organism>
<dbReference type="Pfam" id="PF13420">
    <property type="entry name" value="Acetyltransf_4"/>
    <property type="match status" value="1"/>
</dbReference>
<dbReference type="Proteomes" id="UP000282323">
    <property type="component" value="Unassembled WGS sequence"/>
</dbReference>
<dbReference type="OrthoDB" id="129730at2157"/>
<feature type="domain" description="N-acetyltransferase" evidence="1">
    <location>
        <begin position="5"/>
        <end position="166"/>
    </location>
</feature>
<dbReference type="EMBL" id="REGA01000008">
    <property type="protein sequence ID" value="RQG94645.1"/>
    <property type="molecule type" value="Genomic_DNA"/>
</dbReference>
<dbReference type="CDD" id="cd04301">
    <property type="entry name" value="NAT_SF"/>
    <property type="match status" value="1"/>
</dbReference>
<reference evidence="2 3" key="1">
    <citation type="submission" date="2018-10" db="EMBL/GenBank/DDBJ databases">
        <title>Natrarchaeobius chitinivorans gen. nov., sp. nov., and Natrarchaeobius haloalkaliphilus sp. nov., alkaliphilic, chitin-utilizing haloarchaea from hypersaline alkaline lakes.</title>
        <authorList>
            <person name="Sorokin D.Y."/>
            <person name="Elcheninov A.G."/>
            <person name="Kostrikina N.A."/>
            <person name="Bale N.J."/>
            <person name="Sinninghe Damste J.S."/>
            <person name="Khijniak T.V."/>
            <person name="Kublanov I.V."/>
            <person name="Toshchakov S.V."/>
        </authorList>
    </citation>
    <scope>NUCLEOTIDE SEQUENCE [LARGE SCALE GENOMIC DNA]</scope>
    <source>
        <strain evidence="2 3">AArcht4T</strain>
    </source>
</reference>
<proteinExistence type="predicted"/>
<name>A0A3N6PCR8_NATCH</name>
<dbReference type="PROSITE" id="PS51186">
    <property type="entry name" value="GNAT"/>
    <property type="match status" value="1"/>
</dbReference>
<dbReference type="InterPro" id="IPR016181">
    <property type="entry name" value="Acyl_CoA_acyltransferase"/>
</dbReference>
<keyword evidence="2" id="KW-0808">Transferase</keyword>
<dbReference type="PANTHER" id="PTHR43072">
    <property type="entry name" value="N-ACETYLTRANSFERASE"/>
    <property type="match status" value="1"/>
</dbReference>
<dbReference type="Gene3D" id="3.40.630.30">
    <property type="match status" value="1"/>
</dbReference>
<evidence type="ECO:0000313" key="3">
    <source>
        <dbReference type="Proteomes" id="UP000282323"/>
    </source>
</evidence>
<dbReference type="AlphaFoldDB" id="A0A3N6PCR8"/>
<keyword evidence="3" id="KW-1185">Reference proteome</keyword>
<dbReference type="GO" id="GO:0016747">
    <property type="term" value="F:acyltransferase activity, transferring groups other than amino-acyl groups"/>
    <property type="evidence" value="ECO:0007669"/>
    <property type="project" value="InterPro"/>
</dbReference>
<dbReference type="SUPFAM" id="SSF55729">
    <property type="entry name" value="Acyl-CoA N-acyltransferases (Nat)"/>
    <property type="match status" value="1"/>
</dbReference>
<gene>
    <name evidence="2" type="ORF">EA473_11225</name>
</gene>
<dbReference type="PANTHER" id="PTHR43072:SF8">
    <property type="entry name" value="ACYLTRANSFERASE FABY-RELATED"/>
    <property type="match status" value="1"/>
</dbReference>